<dbReference type="Pfam" id="PF01204">
    <property type="entry name" value="Trehalase"/>
    <property type="match status" value="1"/>
</dbReference>
<evidence type="ECO:0000256" key="3">
    <source>
        <dbReference type="ARBA" id="ARBA00019905"/>
    </source>
</evidence>
<reference evidence="6 7" key="2">
    <citation type="submission" date="2018-08" db="EMBL/GenBank/DDBJ databases">
        <authorList>
            <person name="Laetsch R D."/>
            <person name="Stevens L."/>
            <person name="Kumar S."/>
            <person name="Blaxter L. M."/>
        </authorList>
    </citation>
    <scope>NUCLEOTIDE SEQUENCE [LARGE SCALE GENOMIC DNA]</scope>
</reference>
<keyword evidence="7" id="KW-1185">Reference proteome</keyword>
<evidence type="ECO:0000313" key="6">
    <source>
        <dbReference type="EMBL" id="VDN01881.1"/>
    </source>
</evidence>
<feature type="transmembrane region" description="Helical" evidence="5">
    <location>
        <begin position="64"/>
        <end position="82"/>
    </location>
</feature>
<dbReference type="STRING" id="42157.A0A182EZ15"/>
<organism evidence="8">
    <name type="scientific">Onchocerca ochengi</name>
    <name type="common">Filarial nematode worm</name>
    <dbReference type="NCBI Taxonomy" id="42157"/>
    <lineage>
        <taxon>Eukaryota</taxon>
        <taxon>Metazoa</taxon>
        <taxon>Ecdysozoa</taxon>
        <taxon>Nematoda</taxon>
        <taxon>Chromadorea</taxon>
        <taxon>Rhabditida</taxon>
        <taxon>Spirurina</taxon>
        <taxon>Spiruromorpha</taxon>
        <taxon>Filarioidea</taxon>
        <taxon>Onchocercidae</taxon>
        <taxon>Onchocerca</taxon>
    </lineage>
</organism>
<dbReference type="WBParaSite" id="nOo.2.0.1.t13424-RA">
    <property type="protein sequence ID" value="nOo.2.0.1.t13424-RA"/>
    <property type="gene ID" value="nOo.2.0.1.g13424"/>
</dbReference>
<protein>
    <recommendedName>
        <fullName evidence="3">Trehalase</fullName>
        <ecNumber evidence="2">3.2.1.28</ecNumber>
    </recommendedName>
    <alternativeName>
        <fullName evidence="4">Alpha,alpha-trehalase</fullName>
    </alternativeName>
</protein>
<dbReference type="OrthoDB" id="3542292at2759"/>
<dbReference type="AlphaFoldDB" id="A0A182EZ15"/>
<evidence type="ECO:0000256" key="1">
    <source>
        <dbReference type="ARBA" id="ARBA00005615"/>
    </source>
</evidence>
<proteinExistence type="inferred from homology"/>
<dbReference type="GO" id="GO:0004555">
    <property type="term" value="F:alpha,alpha-trehalase activity"/>
    <property type="evidence" value="ECO:0007669"/>
    <property type="project" value="UniProtKB-EC"/>
</dbReference>
<reference evidence="8" key="1">
    <citation type="submission" date="2016-06" db="UniProtKB">
        <authorList>
            <consortium name="WormBaseParasite"/>
        </authorList>
    </citation>
    <scope>IDENTIFICATION</scope>
</reference>
<keyword evidence="5" id="KW-0812">Transmembrane</keyword>
<dbReference type="GO" id="GO:0005991">
    <property type="term" value="P:trehalose metabolic process"/>
    <property type="evidence" value="ECO:0007669"/>
    <property type="project" value="InterPro"/>
</dbReference>
<dbReference type="InterPro" id="IPR008928">
    <property type="entry name" value="6-hairpin_glycosidase_sf"/>
</dbReference>
<dbReference type="EMBL" id="UYRW01015369">
    <property type="protein sequence ID" value="VDN01881.1"/>
    <property type="molecule type" value="Genomic_DNA"/>
</dbReference>
<accession>A0A182EZ15</accession>
<name>A0A182EZ15_ONCOC</name>
<dbReference type="EC" id="3.2.1.28" evidence="2"/>
<gene>
    <name evidence="6" type="ORF">NOO_LOCUS13424</name>
</gene>
<sequence length="90" mass="10064">IVVTGTIPEPGVGGEYDVQDGFGWTNGVILDLLVTYSDRMTIADIGDELTPKPIKPCRKKTNRIDYNIIIMIMLHAIIFYFAKCAFTLQI</sequence>
<dbReference type="InterPro" id="IPR012341">
    <property type="entry name" value="6hp_glycosidase-like_sf"/>
</dbReference>
<dbReference type="SUPFAM" id="SSF48208">
    <property type="entry name" value="Six-hairpin glycosidases"/>
    <property type="match status" value="1"/>
</dbReference>
<evidence type="ECO:0000256" key="2">
    <source>
        <dbReference type="ARBA" id="ARBA00012757"/>
    </source>
</evidence>
<keyword evidence="5" id="KW-0472">Membrane</keyword>
<keyword evidence="5" id="KW-1133">Transmembrane helix</keyword>
<evidence type="ECO:0000313" key="8">
    <source>
        <dbReference type="WBParaSite" id="nOo.2.0.1.t13424-RA"/>
    </source>
</evidence>
<dbReference type="Gene3D" id="1.50.10.10">
    <property type="match status" value="1"/>
</dbReference>
<comment type="similarity">
    <text evidence="1">Belongs to the glycosyl hydrolase 37 family.</text>
</comment>
<dbReference type="Proteomes" id="UP000271087">
    <property type="component" value="Unassembled WGS sequence"/>
</dbReference>
<dbReference type="InterPro" id="IPR001661">
    <property type="entry name" value="Glyco_hydro_37"/>
</dbReference>
<evidence type="ECO:0000256" key="5">
    <source>
        <dbReference type="SAM" id="Phobius"/>
    </source>
</evidence>
<evidence type="ECO:0000256" key="4">
    <source>
        <dbReference type="ARBA" id="ARBA00030473"/>
    </source>
</evidence>
<evidence type="ECO:0000313" key="7">
    <source>
        <dbReference type="Proteomes" id="UP000271087"/>
    </source>
</evidence>